<accession>A0ABQ2HWT9</accession>
<keyword evidence="3" id="KW-1185">Reference proteome</keyword>
<protein>
    <submittedName>
        <fullName evidence="2">Uncharacterized protein</fullName>
    </submittedName>
</protein>
<feature type="coiled-coil region" evidence="1">
    <location>
        <begin position="3"/>
        <end position="30"/>
    </location>
</feature>
<dbReference type="EMBL" id="BMNZ01000003">
    <property type="protein sequence ID" value="GGM94023.1"/>
    <property type="molecule type" value="Genomic_DNA"/>
</dbReference>
<evidence type="ECO:0000256" key="1">
    <source>
        <dbReference type="SAM" id="Coils"/>
    </source>
</evidence>
<comment type="caution">
    <text evidence="2">The sequence shown here is derived from an EMBL/GenBank/DDBJ whole genome shotgun (WGS) entry which is preliminary data.</text>
</comment>
<proteinExistence type="predicted"/>
<gene>
    <name evidence="2" type="ORF">GCM10009721_20240</name>
</gene>
<sequence length="67" mass="7492">MQTAENSKSIRELIAELADLEDRARAVATVVEPSHPGGSRVNPELLELARRESQVITALRRCRSTHR</sequence>
<name>A0ABQ2HWT9_9MICO</name>
<reference evidence="3" key="1">
    <citation type="journal article" date="2019" name="Int. J. Syst. Evol. Microbiol.">
        <title>The Global Catalogue of Microorganisms (GCM) 10K type strain sequencing project: providing services to taxonomists for standard genome sequencing and annotation.</title>
        <authorList>
            <consortium name="The Broad Institute Genomics Platform"/>
            <consortium name="The Broad Institute Genome Sequencing Center for Infectious Disease"/>
            <person name="Wu L."/>
            <person name="Ma J."/>
        </authorList>
    </citation>
    <scope>NUCLEOTIDE SEQUENCE [LARGE SCALE GENOMIC DNA]</scope>
    <source>
        <strain evidence="3">JCM 1365</strain>
    </source>
</reference>
<dbReference type="Proteomes" id="UP000623461">
    <property type="component" value="Unassembled WGS sequence"/>
</dbReference>
<organism evidence="2 3">
    <name type="scientific">Terrabacter tumescens</name>
    <dbReference type="NCBI Taxonomy" id="60443"/>
    <lineage>
        <taxon>Bacteria</taxon>
        <taxon>Bacillati</taxon>
        <taxon>Actinomycetota</taxon>
        <taxon>Actinomycetes</taxon>
        <taxon>Micrococcales</taxon>
        <taxon>Intrasporangiaceae</taxon>
        <taxon>Terrabacter</taxon>
    </lineage>
</organism>
<evidence type="ECO:0000313" key="3">
    <source>
        <dbReference type="Proteomes" id="UP000623461"/>
    </source>
</evidence>
<evidence type="ECO:0000313" key="2">
    <source>
        <dbReference type="EMBL" id="GGM94023.1"/>
    </source>
</evidence>
<dbReference type="RefSeq" id="WP_156035090.1">
    <property type="nucleotide sequence ID" value="NZ_BMNZ01000003.1"/>
</dbReference>
<keyword evidence="1" id="KW-0175">Coiled coil</keyword>